<accession>A0A9D4FUP8</accession>
<protein>
    <submittedName>
        <fullName evidence="1">Uncharacterized protein</fullName>
    </submittedName>
</protein>
<organism evidence="1 2">
    <name type="scientific">Dreissena polymorpha</name>
    <name type="common">Zebra mussel</name>
    <name type="synonym">Mytilus polymorpha</name>
    <dbReference type="NCBI Taxonomy" id="45954"/>
    <lineage>
        <taxon>Eukaryota</taxon>
        <taxon>Metazoa</taxon>
        <taxon>Spiralia</taxon>
        <taxon>Lophotrochozoa</taxon>
        <taxon>Mollusca</taxon>
        <taxon>Bivalvia</taxon>
        <taxon>Autobranchia</taxon>
        <taxon>Heteroconchia</taxon>
        <taxon>Euheterodonta</taxon>
        <taxon>Imparidentia</taxon>
        <taxon>Neoheterodontei</taxon>
        <taxon>Myida</taxon>
        <taxon>Dreissenoidea</taxon>
        <taxon>Dreissenidae</taxon>
        <taxon>Dreissena</taxon>
    </lineage>
</organism>
<dbReference type="AlphaFoldDB" id="A0A9D4FUP8"/>
<keyword evidence="2" id="KW-1185">Reference proteome</keyword>
<evidence type="ECO:0000313" key="1">
    <source>
        <dbReference type="EMBL" id="KAH3803548.1"/>
    </source>
</evidence>
<dbReference type="EMBL" id="JAIWYP010000006">
    <property type="protein sequence ID" value="KAH3803548.1"/>
    <property type="molecule type" value="Genomic_DNA"/>
</dbReference>
<proteinExistence type="predicted"/>
<sequence>MENQTSVCLRAGRLPRLPLRSDSLLLDGYPDNASNCEENGSSPGGKFPDLNNNTCTGRVRGVETFPMCARFRFVRAYSATKGHYLSQTKVRVRCSDGA</sequence>
<reference evidence="1" key="2">
    <citation type="submission" date="2020-11" db="EMBL/GenBank/DDBJ databases">
        <authorList>
            <person name="McCartney M.A."/>
            <person name="Auch B."/>
            <person name="Kono T."/>
            <person name="Mallez S."/>
            <person name="Becker A."/>
            <person name="Gohl D.M."/>
            <person name="Silverstein K.A.T."/>
            <person name="Koren S."/>
            <person name="Bechman K.B."/>
            <person name="Herman A."/>
            <person name="Abrahante J.E."/>
            <person name="Garbe J."/>
        </authorList>
    </citation>
    <scope>NUCLEOTIDE SEQUENCE</scope>
    <source>
        <strain evidence="1">Duluth1</strain>
        <tissue evidence="1">Whole animal</tissue>
    </source>
</reference>
<name>A0A9D4FUP8_DREPO</name>
<reference evidence="1" key="1">
    <citation type="journal article" date="2019" name="bioRxiv">
        <title>The Genome of the Zebra Mussel, Dreissena polymorpha: A Resource for Invasive Species Research.</title>
        <authorList>
            <person name="McCartney M.A."/>
            <person name="Auch B."/>
            <person name="Kono T."/>
            <person name="Mallez S."/>
            <person name="Zhang Y."/>
            <person name="Obille A."/>
            <person name="Becker A."/>
            <person name="Abrahante J.E."/>
            <person name="Garbe J."/>
            <person name="Badalamenti J.P."/>
            <person name="Herman A."/>
            <person name="Mangelson H."/>
            <person name="Liachko I."/>
            <person name="Sullivan S."/>
            <person name="Sone E.D."/>
            <person name="Koren S."/>
            <person name="Silverstein K.A.T."/>
            <person name="Beckman K.B."/>
            <person name="Gohl D.M."/>
        </authorList>
    </citation>
    <scope>NUCLEOTIDE SEQUENCE</scope>
    <source>
        <strain evidence="1">Duluth1</strain>
        <tissue evidence="1">Whole animal</tissue>
    </source>
</reference>
<evidence type="ECO:0000313" key="2">
    <source>
        <dbReference type="Proteomes" id="UP000828390"/>
    </source>
</evidence>
<comment type="caution">
    <text evidence="1">The sequence shown here is derived from an EMBL/GenBank/DDBJ whole genome shotgun (WGS) entry which is preliminary data.</text>
</comment>
<dbReference type="Proteomes" id="UP000828390">
    <property type="component" value="Unassembled WGS sequence"/>
</dbReference>
<gene>
    <name evidence="1" type="ORF">DPMN_131811</name>
</gene>